<gene>
    <name evidence="2" type="ORF">Gogos_011922</name>
</gene>
<keyword evidence="3" id="KW-1185">Reference proteome</keyword>
<protein>
    <submittedName>
        <fullName evidence="2">Uncharacterized protein</fullName>
    </submittedName>
</protein>
<evidence type="ECO:0000313" key="2">
    <source>
        <dbReference type="EMBL" id="MBA0738588.1"/>
    </source>
</evidence>
<dbReference type="AlphaFoldDB" id="A0A7J9BQZ7"/>
<accession>A0A7J9BQZ7</accession>
<reference evidence="2 3" key="1">
    <citation type="journal article" date="2019" name="Genome Biol. Evol.">
        <title>Insights into the evolution of the New World diploid cottons (Gossypium, subgenus Houzingenia) based on genome sequencing.</title>
        <authorList>
            <person name="Grover C.E."/>
            <person name="Arick M.A. 2nd"/>
            <person name="Thrash A."/>
            <person name="Conover J.L."/>
            <person name="Sanders W.S."/>
            <person name="Peterson D.G."/>
            <person name="Frelichowski J.E."/>
            <person name="Scheffler J.A."/>
            <person name="Scheffler B.E."/>
            <person name="Wendel J.F."/>
        </authorList>
    </citation>
    <scope>NUCLEOTIDE SEQUENCE [LARGE SCALE GENOMIC DNA]</scope>
    <source>
        <strain evidence="2">5</strain>
        <tissue evidence="2">Leaf</tissue>
    </source>
</reference>
<organism evidence="2 3">
    <name type="scientific">Gossypium gossypioides</name>
    <name type="common">Mexican cotton</name>
    <name type="synonym">Selera gossypioides</name>
    <dbReference type="NCBI Taxonomy" id="34282"/>
    <lineage>
        <taxon>Eukaryota</taxon>
        <taxon>Viridiplantae</taxon>
        <taxon>Streptophyta</taxon>
        <taxon>Embryophyta</taxon>
        <taxon>Tracheophyta</taxon>
        <taxon>Spermatophyta</taxon>
        <taxon>Magnoliopsida</taxon>
        <taxon>eudicotyledons</taxon>
        <taxon>Gunneridae</taxon>
        <taxon>Pentapetalae</taxon>
        <taxon>rosids</taxon>
        <taxon>malvids</taxon>
        <taxon>Malvales</taxon>
        <taxon>Malvaceae</taxon>
        <taxon>Malvoideae</taxon>
        <taxon>Gossypium</taxon>
    </lineage>
</organism>
<sequence>MATLQIVKDRAHQKSNRKPLG</sequence>
<evidence type="ECO:0000313" key="3">
    <source>
        <dbReference type="Proteomes" id="UP000593579"/>
    </source>
</evidence>
<feature type="non-terminal residue" evidence="2">
    <location>
        <position position="21"/>
    </location>
</feature>
<comment type="caution">
    <text evidence="2">The sequence shown here is derived from an EMBL/GenBank/DDBJ whole genome shotgun (WGS) entry which is preliminary data.</text>
</comment>
<dbReference type="Proteomes" id="UP000593579">
    <property type="component" value="Unassembled WGS sequence"/>
</dbReference>
<evidence type="ECO:0000256" key="1">
    <source>
        <dbReference type="SAM" id="MobiDB-lite"/>
    </source>
</evidence>
<feature type="region of interest" description="Disordered" evidence="1">
    <location>
        <begin position="1"/>
        <end position="21"/>
    </location>
</feature>
<proteinExistence type="predicted"/>
<dbReference type="EMBL" id="JABEZY010000005">
    <property type="protein sequence ID" value="MBA0738588.1"/>
    <property type="molecule type" value="Genomic_DNA"/>
</dbReference>
<name>A0A7J9BQZ7_GOSGO</name>